<dbReference type="EMBL" id="BMNR01000002">
    <property type="protein sequence ID" value="GGK19380.1"/>
    <property type="molecule type" value="Genomic_DNA"/>
</dbReference>
<feature type="transmembrane region" description="Helical" evidence="5">
    <location>
        <begin position="80"/>
        <end position="100"/>
    </location>
</feature>
<dbReference type="NCBIfam" id="NF045576">
    <property type="entry name" value="BT_3928_fam"/>
    <property type="match status" value="1"/>
</dbReference>
<feature type="transmembrane region" description="Helical" evidence="5">
    <location>
        <begin position="7"/>
        <end position="24"/>
    </location>
</feature>
<evidence type="ECO:0000313" key="8">
    <source>
        <dbReference type="Proteomes" id="UP000612329"/>
    </source>
</evidence>
<evidence type="ECO:0000256" key="1">
    <source>
        <dbReference type="ARBA" id="ARBA00004141"/>
    </source>
</evidence>
<reference evidence="7" key="1">
    <citation type="journal article" date="2014" name="Int. J. Syst. Evol. Microbiol.">
        <title>Complete genome sequence of Corynebacterium casei LMG S-19264T (=DSM 44701T), isolated from a smear-ripened cheese.</title>
        <authorList>
            <consortium name="US DOE Joint Genome Institute (JGI-PGF)"/>
            <person name="Walter F."/>
            <person name="Albersmeier A."/>
            <person name="Kalinowski J."/>
            <person name="Ruckert C."/>
        </authorList>
    </citation>
    <scope>NUCLEOTIDE SEQUENCE</scope>
    <source>
        <strain evidence="7">JCM 12862</strain>
    </source>
</reference>
<feature type="domain" description="Methylamine utilisation protein MauE" evidence="6">
    <location>
        <begin position="1"/>
        <end position="136"/>
    </location>
</feature>
<feature type="transmembrane region" description="Helical" evidence="5">
    <location>
        <begin position="51"/>
        <end position="73"/>
    </location>
</feature>
<dbReference type="GO" id="GO:0030416">
    <property type="term" value="P:methylamine metabolic process"/>
    <property type="evidence" value="ECO:0007669"/>
    <property type="project" value="InterPro"/>
</dbReference>
<dbReference type="AlphaFoldDB" id="A0A8J3BGA0"/>
<proteinExistence type="predicted"/>
<evidence type="ECO:0000256" key="2">
    <source>
        <dbReference type="ARBA" id="ARBA00022692"/>
    </source>
</evidence>
<accession>A0A8J3BGA0</accession>
<protein>
    <recommendedName>
        <fullName evidence="6">Methylamine utilisation protein MauE domain-containing protein</fullName>
    </recommendedName>
</protein>
<keyword evidence="4 5" id="KW-0472">Membrane</keyword>
<evidence type="ECO:0000256" key="3">
    <source>
        <dbReference type="ARBA" id="ARBA00022989"/>
    </source>
</evidence>
<dbReference type="Proteomes" id="UP000612329">
    <property type="component" value="Unassembled WGS sequence"/>
</dbReference>
<evidence type="ECO:0000313" key="7">
    <source>
        <dbReference type="EMBL" id="GGK19380.1"/>
    </source>
</evidence>
<keyword evidence="8" id="KW-1185">Reference proteome</keyword>
<dbReference type="InterPro" id="IPR009908">
    <property type="entry name" value="Methylamine_util_MauE"/>
</dbReference>
<reference evidence="7" key="2">
    <citation type="submission" date="2020-09" db="EMBL/GenBank/DDBJ databases">
        <authorList>
            <person name="Sun Q."/>
            <person name="Ohkuma M."/>
        </authorList>
    </citation>
    <scope>NUCLEOTIDE SEQUENCE</scope>
    <source>
        <strain evidence="7">JCM 12862</strain>
    </source>
</reference>
<evidence type="ECO:0000256" key="5">
    <source>
        <dbReference type="SAM" id="Phobius"/>
    </source>
</evidence>
<comment type="caution">
    <text evidence="7">The sequence shown here is derived from an EMBL/GenBank/DDBJ whole genome shotgun (WGS) entry which is preliminary data.</text>
</comment>
<feature type="transmembrane region" description="Helical" evidence="5">
    <location>
        <begin position="120"/>
        <end position="138"/>
    </location>
</feature>
<keyword evidence="3 5" id="KW-1133">Transmembrane helix</keyword>
<keyword evidence="2 5" id="KW-0812">Transmembrane</keyword>
<gene>
    <name evidence="7" type="ORF">GCM10007962_11850</name>
</gene>
<feature type="transmembrane region" description="Helical" evidence="5">
    <location>
        <begin position="150"/>
        <end position="169"/>
    </location>
</feature>
<dbReference type="GO" id="GO:0016020">
    <property type="term" value="C:membrane"/>
    <property type="evidence" value="ECO:0007669"/>
    <property type="project" value="UniProtKB-SubCell"/>
</dbReference>
<comment type="subcellular location">
    <subcellularLocation>
        <location evidence="1">Membrane</location>
        <topology evidence="1">Multi-pass membrane protein</topology>
    </subcellularLocation>
</comment>
<sequence length="441" mass="50469">MKYIVNISRLFVGVLFIISGLIKLNDPLGFSYKLQEYFSAEVLNLPFLEHYALMIAVLLVVFETVLGVFLLIGYKPKFTVWSLLLMIVFFTFLTFYSAYFDKVRDCGCFGDALKLTPWESFTKDVVLLFFVLVLFFGVKHIKPLFGKLPVTILALLSFIFSFWFGYHVLMHLPVVDFRAYHVGANIQEGMRIPEDAKKPVVEYAWKFNVNGTEKVVTTNGSYPSVDGDFVSVDSKVIEEGYQPPIYDFSIETEDDDLTQQFLSEDNLIMIISYNLDNIETGGAEKLKAFSDKAMKSGYTVIGLTASGDEAKQKINETYHLDFNWYLCDEKALKTVVRSNPGILKLHEGTIEQKVHWNDIEDLKLPKVDKKPQSFEEKNKDNILYLIDGRISSKEEVDALEKKDTIKQLKFTIQKDVLDSLNTARNSNYVGFMNVELKKNQS</sequence>
<dbReference type="Pfam" id="PF07291">
    <property type="entry name" value="MauE"/>
    <property type="match status" value="1"/>
</dbReference>
<evidence type="ECO:0000256" key="4">
    <source>
        <dbReference type="ARBA" id="ARBA00023136"/>
    </source>
</evidence>
<dbReference type="RefSeq" id="WP_188650960.1">
    <property type="nucleotide sequence ID" value="NZ_BMNR01000002.1"/>
</dbReference>
<organism evidence="7 8">
    <name type="scientific">Yeosuana aromativorans</name>
    <dbReference type="NCBI Taxonomy" id="288019"/>
    <lineage>
        <taxon>Bacteria</taxon>
        <taxon>Pseudomonadati</taxon>
        <taxon>Bacteroidota</taxon>
        <taxon>Flavobacteriia</taxon>
        <taxon>Flavobacteriales</taxon>
        <taxon>Flavobacteriaceae</taxon>
        <taxon>Yeosuana</taxon>
    </lineage>
</organism>
<evidence type="ECO:0000259" key="6">
    <source>
        <dbReference type="Pfam" id="PF07291"/>
    </source>
</evidence>
<name>A0A8J3BGA0_9FLAO</name>